<evidence type="ECO:0000256" key="3">
    <source>
        <dbReference type="ARBA" id="ARBA00013223"/>
    </source>
</evidence>
<dbReference type="EC" id="1.18.1.2" evidence="3"/>
<dbReference type="Proteomes" id="UP000564496">
    <property type="component" value="Unassembled WGS sequence"/>
</dbReference>
<dbReference type="InterPro" id="IPR055275">
    <property type="entry name" value="Ferredox_Rdtase"/>
</dbReference>
<dbReference type="PANTHER" id="PTHR48467">
    <property type="entry name" value="GLUTAMATE SYNTHASE 1 [NADH], CHLOROPLASTIC-LIKE"/>
    <property type="match status" value="1"/>
</dbReference>
<evidence type="ECO:0000313" key="15">
    <source>
        <dbReference type="EMBL" id="NYI75494.1"/>
    </source>
</evidence>
<evidence type="ECO:0000256" key="1">
    <source>
        <dbReference type="ARBA" id="ARBA00001974"/>
    </source>
</evidence>
<name>A0A7Z0DH66_9ACTN</name>
<keyword evidence="16" id="KW-1185">Reference proteome</keyword>
<comment type="caution">
    <text evidence="15">The sequence shown here is derived from an EMBL/GenBank/DDBJ whole genome shotgun (WGS) entry which is preliminary data.</text>
</comment>
<comment type="cofactor">
    <cofactor evidence="1 12">
        <name>FAD</name>
        <dbReference type="ChEBI" id="CHEBI:57692"/>
    </cofactor>
</comment>
<dbReference type="InterPro" id="IPR017900">
    <property type="entry name" value="4Fe4S_Fe_S_CS"/>
</dbReference>
<keyword evidence="5" id="KW-0479">Metal-binding</keyword>
<comment type="similarity">
    <text evidence="2">Belongs to the ferredoxin--NADP reductase type 1 family.</text>
</comment>
<evidence type="ECO:0000256" key="4">
    <source>
        <dbReference type="ARBA" id="ARBA00022630"/>
    </source>
</evidence>
<dbReference type="Gene3D" id="3.30.70.20">
    <property type="match status" value="1"/>
</dbReference>
<keyword evidence="8 15" id="KW-0560">Oxidoreductase</keyword>
<evidence type="ECO:0000313" key="16">
    <source>
        <dbReference type="Proteomes" id="UP000564496"/>
    </source>
</evidence>
<dbReference type="SUPFAM" id="SSF51905">
    <property type="entry name" value="FAD/NAD(P)-binding domain"/>
    <property type="match status" value="1"/>
</dbReference>
<dbReference type="Gene3D" id="3.50.50.60">
    <property type="entry name" value="FAD/NAD(P)-binding domain"/>
    <property type="match status" value="1"/>
</dbReference>
<accession>A0A7Z0DH66</accession>
<evidence type="ECO:0000256" key="5">
    <source>
        <dbReference type="ARBA" id="ARBA00022723"/>
    </source>
</evidence>
<feature type="binding site" evidence="12">
    <location>
        <position position="111"/>
    </location>
    <ligand>
        <name>FAD</name>
        <dbReference type="ChEBI" id="CHEBI:57692"/>
    </ligand>
</feature>
<keyword evidence="6 12" id="KW-0274">FAD</keyword>
<dbReference type="PROSITE" id="PS51379">
    <property type="entry name" value="4FE4S_FER_2"/>
    <property type="match status" value="1"/>
</dbReference>
<reference evidence="15 16" key="1">
    <citation type="submission" date="2020-07" db="EMBL/GenBank/DDBJ databases">
        <title>Sequencing the genomes of 1000 actinobacteria strains.</title>
        <authorList>
            <person name="Klenk H.-P."/>
        </authorList>
    </citation>
    <scope>NUCLEOTIDE SEQUENCE [LARGE SCALE GENOMIC DNA]</scope>
    <source>
        <strain evidence="15 16">DSM 26487</strain>
    </source>
</reference>
<feature type="binding site" evidence="13">
    <location>
        <position position="274"/>
    </location>
    <ligand>
        <name>NADP(+)</name>
        <dbReference type="ChEBI" id="CHEBI:58349"/>
    </ligand>
</feature>
<evidence type="ECO:0000256" key="10">
    <source>
        <dbReference type="ARBA" id="ARBA00023014"/>
    </source>
</evidence>
<keyword evidence="10" id="KW-0411">Iron-sulfur</keyword>
<dbReference type="SUPFAM" id="SSF51971">
    <property type="entry name" value="Nucleotide-binding domain"/>
    <property type="match status" value="1"/>
</dbReference>
<dbReference type="Pfam" id="PF00037">
    <property type="entry name" value="Fer4"/>
    <property type="match status" value="1"/>
</dbReference>
<gene>
    <name evidence="15" type="ORF">BJ988_000142</name>
</gene>
<dbReference type="GO" id="GO:0051536">
    <property type="term" value="F:iron-sulfur cluster binding"/>
    <property type="evidence" value="ECO:0007669"/>
    <property type="project" value="UniProtKB-KW"/>
</dbReference>
<evidence type="ECO:0000256" key="6">
    <source>
        <dbReference type="ARBA" id="ARBA00022827"/>
    </source>
</evidence>
<keyword evidence="9" id="KW-0408">Iron</keyword>
<dbReference type="SUPFAM" id="SSF54862">
    <property type="entry name" value="4Fe-4S ferredoxins"/>
    <property type="match status" value="1"/>
</dbReference>
<feature type="binding site" evidence="13">
    <location>
        <begin position="262"/>
        <end position="263"/>
    </location>
    <ligand>
        <name>NADP(+)</name>
        <dbReference type="ChEBI" id="CHEBI:58349"/>
    </ligand>
</feature>
<dbReference type="GO" id="GO:0004324">
    <property type="term" value="F:ferredoxin-NADP+ reductase activity"/>
    <property type="evidence" value="ECO:0007669"/>
    <property type="project" value="UniProtKB-EC"/>
</dbReference>
<dbReference type="Pfam" id="PF07992">
    <property type="entry name" value="Pyr_redox_2"/>
    <property type="match status" value="1"/>
</dbReference>
<dbReference type="PRINTS" id="PR00419">
    <property type="entry name" value="ADXRDTASE"/>
</dbReference>
<dbReference type="GO" id="GO:0046872">
    <property type="term" value="F:metal ion binding"/>
    <property type="evidence" value="ECO:0007669"/>
    <property type="project" value="UniProtKB-KW"/>
</dbReference>
<evidence type="ECO:0000256" key="11">
    <source>
        <dbReference type="ARBA" id="ARBA00047776"/>
    </source>
</evidence>
<dbReference type="PIRSF" id="PIRSF000362">
    <property type="entry name" value="FNR"/>
    <property type="match status" value="1"/>
</dbReference>
<dbReference type="EMBL" id="JACBZR010000001">
    <property type="protein sequence ID" value="NYI75494.1"/>
    <property type="molecule type" value="Genomic_DNA"/>
</dbReference>
<feature type="binding site" evidence="12">
    <location>
        <position position="147"/>
    </location>
    <ligand>
        <name>FAD</name>
        <dbReference type="ChEBI" id="CHEBI:57692"/>
    </ligand>
</feature>
<feature type="binding site" evidence="13">
    <location>
        <position position="404"/>
    </location>
    <ligand>
        <name>NADP(+)</name>
        <dbReference type="ChEBI" id="CHEBI:58349"/>
    </ligand>
</feature>
<dbReference type="InterPro" id="IPR021163">
    <property type="entry name" value="Ferredox_Rdtase_adrenod"/>
</dbReference>
<dbReference type="InterPro" id="IPR017896">
    <property type="entry name" value="4Fe4S_Fe-S-bd"/>
</dbReference>
<organism evidence="15 16">
    <name type="scientific">Nocardioides panzhihuensis</name>
    <dbReference type="NCBI Taxonomy" id="860243"/>
    <lineage>
        <taxon>Bacteria</taxon>
        <taxon>Bacillati</taxon>
        <taxon>Actinomycetota</taxon>
        <taxon>Actinomycetes</taxon>
        <taxon>Propionibacteriales</taxon>
        <taxon>Nocardioidaceae</taxon>
        <taxon>Nocardioides</taxon>
    </lineage>
</organism>
<protein>
    <recommendedName>
        <fullName evidence="3">ferredoxin--NADP(+) reductase</fullName>
        <ecNumber evidence="3">1.18.1.2</ecNumber>
    </recommendedName>
</protein>
<evidence type="ECO:0000256" key="7">
    <source>
        <dbReference type="ARBA" id="ARBA00022857"/>
    </source>
</evidence>
<evidence type="ECO:0000256" key="12">
    <source>
        <dbReference type="PIRSR" id="PIRSR000362-1"/>
    </source>
</evidence>
<dbReference type="InterPro" id="IPR023753">
    <property type="entry name" value="FAD/NAD-binding_dom"/>
</dbReference>
<proteinExistence type="inferred from homology"/>
<evidence type="ECO:0000256" key="9">
    <source>
        <dbReference type="ARBA" id="ARBA00023004"/>
    </source>
</evidence>
<feature type="binding site" evidence="13">
    <location>
        <begin position="218"/>
        <end position="221"/>
    </location>
    <ligand>
        <name>NADP(+)</name>
        <dbReference type="ChEBI" id="CHEBI:58349"/>
    </ligand>
</feature>
<keyword evidence="4" id="KW-0285">Flavoprotein</keyword>
<feature type="domain" description="4Fe-4S ferredoxin-type" evidence="14">
    <location>
        <begin position="1"/>
        <end position="29"/>
    </location>
</feature>
<dbReference type="AlphaFoldDB" id="A0A7Z0DH66"/>
<feature type="binding site" evidence="12">
    <location>
        <position position="397"/>
    </location>
    <ligand>
        <name>FAD</name>
        <dbReference type="ChEBI" id="CHEBI:57692"/>
    </ligand>
</feature>
<feature type="binding site" evidence="12">
    <location>
        <position position="81"/>
    </location>
    <ligand>
        <name>FAD</name>
        <dbReference type="ChEBI" id="CHEBI:57692"/>
    </ligand>
</feature>
<comment type="catalytic activity">
    <reaction evidence="11">
        <text>2 reduced [2Fe-2S]-[ferredoxin] + NADP(+) + H(+) = 2 oxidized [2Fe-2S]-[ferredoxin] + NADPH</text>
        <dbReference type="Rhea" id="RHEA:20125"/>
        <dbReference type="Rhea" id="RHEA-COMP:10000"/>
        <dbReference type="Rhea" id="RHEA-COMP:10001"/>
        <dbReference type="ChEBI" id="CHEBI:15378"/>
        <dbReference type="ChEBI" id="CHEBI:33737"/>
        <dbReference type="ChEBI" id="CHEBI:33738"/>
        <dbReference type="ChEBI" id="CHEBI:57783"/>
        <dbReference type="ChEBI" id="CHEBI:58349"/>
        <dbReference type="EC" id="1.18.1.2"/>
    </reaction>
</comment>
<dbReference type="PANTHER" id="PTHR48467:SF1">
    <property type="entry name" value="GLUTAMATE SYNTHASE 1 [NADH], CHLOROPLASTIC-LIKE"/>
    <property type="match status" value="1"/>
</dbReference>
<evidence type="ECO:0000256" key="13">
    <source>
        <dbReference type="PIRSR" id="PIRSR000362-2"/>
    </source>
</evidence>
<dbReference type="PROSITE" id="PS00198">
    <property type="entry name" value="4FE4S_FER_1"/>
    <property type="match status" value="1"/>
</dbReference>
<keyword evidence="7 13" id="KW-0521">NADP</keyword>
<evidence type="ECO:0000256" key="8">
    <source>
        <dbReference type="ARBA" id="ARBA00023002"/>
    </source>
</evidence>
<evidence type="ECO:0000259" key="14">
    <source>
        <dbReference type="PROSITE" id="PS51379"/>
    </source>
</evidence>
<dbReference type="Gene3D" id="3.40.50.720">
    <property type="entry name" value="NAD(P)-binding Rossmann-like Domain"/>
    <property type="match status" value="1"/>
</dbReference>
<dbReference type="InterPro" id="IPR036188">
    <property type="entry name" value="FAD/NAD-bd_sf"/>
</dbReference>
<feature type="binding site" evidence="12">
    <location>
        <begin position="404"/>
        <end position="406"/>
    </location>
    <ligand>
        <name>FAD</name>
        <dbReference type="ChEBI" id="CHEBI:57692"/>
    </ligand>
</feature>
<evidence type="ECO:0000256" key="2">
    <source>
        <dbReference type="ARBA" id="ARBA00008312"/>
    </source>
</evidence>
<sequence>MLYIDPDACIDCGACVDVCPVEAVAPDFELEPEDEPFLALNGAWFAAPGRSDYPSTPPRQPGLTVERAAPLRVAVIGTGPSAGYVVESLCGVRDLAVDVTVIDRLLTPGGLARFGVAPDHPHTKSSGDAVIKALRRQGVTARLGVEVGVDVSIEELRATHHAVVLATGASEGRTLGLPGADLPGSVTAADLVGWYNGHPDHADLAPDLGVERAVVIGNGNVALDVARVLLTDPAELRRTDIAEHALAALDVSNVREVVVVGRRGPEHAAFTASELIGLASVRGLSLAARVEDLAPEVGEGDPVLAYKLDVLRSFGNSSGERRLELRFGLRPTEILGEDVVRGVRFESGEVIETELVVAAIGYRSRPMPGLPFDEARGVIPSRGGRVSGANGVYVSGWVKRGPSGGIGANRWCARETVEALLADFDAGMLTAPAGDERITGADLIAWERIDRHERALGRAAGRPRIKVVEVAEQRGLLG</sequence>